<evidence type="ECO:0000256" key="1">
    <source>
        <dbReference type="SAM" id="Phobius"/>
    </source>
</evidence>
<proteinExistence type="predicted"/>
<accession>A0A6H5I0F5</accession>
<feature type="transmembrane region" description="Helical" evidence="1">
    <location>
        <begin position="228"/>
        <end position="250"/>
    </location>
</feature>
<dbReference type="EMBL" id="CADCXU010036415">
    <property type="protein sequence ID" value="CAB0021111.1"/>
    <property type="molecule type" value="Genomic_DNA"/>
</dbReference>
<reference evidence="2 3" key="1">
    <citation type="submission" date="2020-02" db="EMBL/GenBank/DDBJ databases">
        <authorList>
            <person name="Ferguson B K."/>
        </authorList>
    </citation>
    <scope>NUCLEOTIDE SEQUENCE [LARGE SCALE GENOMIC DNA]</scope>
</reference>
<gene>
    <name evidence="2" type="ORF">NTEN_LOCUS24636</name>
</gene>
<dbReference type="Proteomes" id="UP000479000">
    <property type="component" value="Unassembled WGS sequence"/>
</dbReference>
<feature type="non-terminal residue" evidence="2">
    <location>
        <position position="275"/>
    </location>
</feature>
<keyword evidence="1" id="KW-1133">Transmembrane helix</keyword>
<protein>
    <submittedName>
        <fullName evidence="2">Uncharacterized protein</fullName>
    </submittedName>
</protein>
<dbReference type="OrthoDB" id="6500128at2759"/>
<name>A0A6H5I0F5_9HEMI</name>
<evidence type="ECO:0000313" key="2">
    <source>
        <dbReference type="EMBL" id="CAB0021111.1"/>
    </source>
</evidence>
<organism evidence="2 3">
    <name type="scientific">Nesidiocoris tenuis</name>
    <dbReference type="NCBI Taxonomy" id="355587"/>
    <lineage>
        <taxon>Eukaryota</taxon>
        <taxon>Metazoa</taxon>
        <taxon>Ecdysozoa</taxon>
        <taxon>Arthropoda</taxon>
        <taxon>Hexapoda</taxon>
        <taxon>Insecta</taxon>
        <taxon>Pterygota</taxon>
        <taxon>Neoptera</taxon>
        <taxon>Paraneoptera</taxon>
        <taxon>Hemiptera</taxon>
        <taxon>Heteroptera</taxon>
        <taxon>Panheteroptera</taxon>
        <taxon>Cimicomorpha</taxon>
        <taxon>Miridae</taxon>
        <taxon>Dicyphina</taxon>
        <taxon>Nesidiocoris</taxon>
    </lineage>
</organism>
<keyword evidence="3" id="KW-1185">Reference proteome</keyword>
<dbReference type="AlphaFoldDB" id="A0A6H5I0F5"/>
<evidence type="ECO:0000313" key="3">
    <source>
        <dbReference type="Proteomes" id="UP000479000"/>
    </source>
</evidence>
<keyword evidence="1" id="KW-0472">Membrane</keyword>
<sequence length="275" mass="30923">MASAFAEETSLSSLMSIQINITSGHLLALQLCSKIWLLVQDVGFYRLGFPQDDFITWPNLLRNGYVMALIIFLGAMLQGSFSQASTHIISVEGIRLKTALQVSTRRLNEFLHLPETSSYSIPEQLTRMSSLENHTAYSAGGKRNLLNDIYEEDDDCKENDDFKVSHGQTGGTNVCILRKAKFTWDLKEPSEKPFLCIDNLDIPRVDPDWCGTQSSDDRQYGTIPSEIYMAYLEAAGILASLAFLCLAVGWQGFRVYTDFWLSDWTQSSADIDEDQ</sequence>
<keyword evidence="1" id="KW-0812">Transmembrane</keyword>